<gene>
    <name evidence="3" type="ORF">B6D57_00115</name>
</gene>
<evidence type="ECO:0000313" key="4">
    <source>
        <dbReference type="Proteomes" id="UP000192611"/>
    </source>
</evidence>
<keyword evidence="1" id="KW-0472">Membrane</keyword>
<keyword evidence="1" id="KW-1133">Transmembrane helix</keyword>
<dbReference type="InterPro" id="IPR046642">
    <property type="entry name" value="DUF6754"/>
</dbReference>
<protein>
    <recommendedName>
        <fullName evidence="2">DUF6754 domain-containing protein</fullName>
    </recommendedName>
</protein>
<accession>A0A1W9S3A4</accession>
<feature type="transmembrane region" description="Helical" evidence="1">
    <location>
        <begin position="275"/>
        <end position="299"/>
    </location>
</feature>
<feature type="transmembrane region" description="Helical" evidence="1">
    <location>
        <begin position="53"/>
        <end position="71"/>
    </location>
</feature>
<organism evidence="3 4">
    <name type="scientific">Candidatus Coatesbacteria bacterium 4484_99</name>
    <dbReference type="NCBI Taxonomy" id="1970774"/>
    <lineage>
        <taxon>Bacteria</taxon>
        <taxon>Candidatus Coatesiibacteriota</taxon>
    </lineage>
</organism>
<evidence type="ECO:0000313" key="3">
    <source>
        <dbReference type="EMBL" id="OQX91321.1"/>
    </source>
</evidence>
<name>A0A1W9S3A4_9BACT</name>
<evidence type="ECO:0000256" key="1">
    <source>
        <dbReference type="SAM" id="Phobius"/>
    </source>
</evidence>
<dbReference type="Proteomes" id="UP000192611">
    <property type="component" value="Unassembled WGS sequence"/>
</dbReference>
<dbReference type="EMBL" id="NATQ01000002">
    <property type="protein sequence ID" value="OQX91321.1"/>
    <property type="molecule type" value="Genomic_DNA"/>
</dbReference>
<keyword evidence="1" id="KW-0812">Transmembrane</keyword>
<feature type="non-terminal residue" evidence="3">
    <location>
        <position position="1"/>
    </location>
</feature>
<dbReference type="AlphaFoldDB" id="A0A1W9S3A4"/>
<reference evidence="4" key="1">
    <citation type="submission" date="2017-03" db="EMBL/GenBank/DDBJ databases">
        <title>Novel pathways for hydrocarbon cycling and metabolic interdependencies in hydrothermal sediment communities.</title>
        <authorList>
            <person name="Dombrowski N."/>
            <person name="Seitz K."/>
            <person name="Teske A."/>
            <person name="Baker B."/>
        </authorList>
    </citation>
    <scope>NUCLEOTIDE SEQUENCE [LARGE SCALE GENOMIC DNA]</scope>
</reference>
<sequence length="301" mass="32845">LPAGTTSYTDTEIENKKNYYYKVYSIGKGGIHSEPIYAGPVIASTQWFNPERTNMLVASILLSLFVLYFIFRARKGEKLYIRPIAGLEAVQEAIGRATEMGKPVLYIPGIMDMDDIQTIAGITILGKVARMVAEYDAEILVPCCRSLVMTIARETVKEAYLDAGRPDAFKTDNIRYLTDDQFGYVAAVDGIMLREKPAANFYLGTFYAESLILAETGHSVGAIQIAGTAMPSQLPFFVAACDYTLIGEELFAASAYLSGEPLMLGSLIGQDMGKVIILAFIIVGSVLETFGVDVSSLFLTK</sequence>
<evidence type="ECO:0000259" key="2">
    <source>
        <dbReference type="Pfam" id="PF20539"/>
    </source>
</evidence>
<proteinExistence type="predicted"/>
<dbReference type="Pfam" id="PF20539">
    <property type="entry name" value="DUF6754"/>
    <property type="match status" value="1"/>
</dbReference>
<feature type="domain" description="DUF6754" evidence="2">
    <location>
        <begin position="44"/>
        <end position="295"/>
    </location>
</feature>
<comment type="caution">
    <text evidence="3">The sequence shown here is derived from an EMBL/GenBank/DDBJ whole genome shotgun (WGS) entry which is preliminary data.</text>
</comment>